<sequence length="30" mass="3427">MVKKKQEVNVSTGKMFLTGLRNNSINFIKT</sequence>
<reference evidence="1 2" key="1">
    <citation type="submission" date="2018-06" db="EMBL/GenBank/DDBJ databases">
        <authorList>
            <consortium name="Pathogen Informatics"/>
            <person name="Doyle S."/>
        </authorList>
    </citation>
    <scope>NUCLEOTIDE SEQUENCE [LARGE SCALE GENOMIC DNA]</scope>
    <source>
        <strain evidence="1 2">NCTC11155</strain>
    </source>
</reference>
<organism evidence="1 2">
    <name type="scientific">Bacteroides eggerthii</name>
    <dbReference type="NCBI Taxonomy" id="28111"/>
    <lineage>
        <taxon>Bacteria</taxon>
        <taxon>Pseudomonadati</taxon>
        <taxon>Bacteroidota</taxon>
        <taxon>Bacteroidia</taxon>
        <taxon>Bacteroidales</taxon>
        <taxon>Bacteroidaceae</taxon>
        <taxon>Bacteroides</taxon>
    </lineage>
</organism>
<accession>A0A380ZDN4</accession>
<gene>
    <name evidence="1" type="ORF">NCTC11155_03667</name>
</gene>
<protein>
    <submittedName>
        <fullName evidence="1">Uncharacterized protein</fullName>
    </submittedName>
</protein>
<proteinExistence type="predicted"/>
<dbReference type="EMBL" id="UFSX01000002">
    <property type="protein sequence ID" value="SUV44255.1"/>
    <property type="molecule type" value="Genomic_DNA"/>
</dbReference>
<evidence type="ECO:0000313" key="2">
    <source>
        <dbReference type="Proteomes" id="UP000254424"/>
    </source>
</evidence>
<evidence type="ECO:0000313" key="1">
    <source>
        <dbReference type="EMBL" id="SUV44255.1"/>
    </source>
</evidence>
<dbReference type="AlphaFoldDB" id="A0A380ZDN4"/>
<name>A0A380ZDN4_9BACE</name>
<dbReference type="Proteomes" id="UP000254424">
    <property type="component" value="Unassembled WGS sequence"/>
</dbReference>